<gene>
    <name evidence="3" type="ORF">V8G54_006324</name>
</gene>
<dbReference type="PANTHER" id="PTHR10807">
    <property type="entry name" value="MYOTUBULARIN-RELATED"/>
    <property type="match status" value="1"/>
</dbReference>
<protein>
    <recommendedName>
        <fullName evidence="2">Myotubularin phosphatase domain-containing protein</fullName>
    </recommendedName>
</protein>
<dbReference type="EMBL" id="CP144699">
    <property type="protein sequence ID" value="WVZ19002.1"/>
    <property type="molecule type" value="Genomic_DNA"/>
</dbReference>
<dbReference type="AlphaFoldDB" id="A0AAQ3P1P6"/>
<evidence type="ECO:0000259" key="2">
    <source>
        <dbReference type="PROSITE" id="PS51339"/>
    </source>
</evidence>
<accession>A0AAQ3P1P6</accession>
<evidence type="ECO:0000313" key="3">
    <source>
        <dbReference type="EMBL" id="WVZ19002.1"/>
    </source>
</evidence>
<dbReference type="PANTHER" id="PTHR10807:SF8">
    <property type="entry name" value="PHOSPHATIDYLINOSITOL-3-PHOSPHATE PHOSPHATASE"/>
    <property type="match status" value="1"/>
</dbReference>
<feature type="binding site" evidence="1">
    <location>
        <begin position="157"/>
        <end position="158"/>
    </location>
    <ligand>
        <name>substrate</name>
    </ligand>
</feature>
<organism evidence="3 4">
    <name type="scientific">Vigna mungo</name>
    <name type="common">Black gram</name>
    <name type="synonym">Phaseolus mungo</name>
    <dbReference type="NCBI Taxonomy" id="3915"/>
    <lineage>
        <taxon>Eukaryota</taxon>
        <taxon>Viridiplantae</taxon>
        <taxon>Streptophyta</taxon>
        <taxon>Embryophyta</taxon>
        <taxon>Tracheophyta</taxon>
        <taxon>Spermatophyta</taxon>
        <taxon>Magnoliopsida</taxon>
        <taxon>eudicotyledons</taxon>
        <taxon>Gunneridae</taxon>
        <taxon>Pentapetalae</taxon>
        <taxon>rosids</taxon>
        <taxon>fabids</taxon>
        <taxon>Fabales</taxon>
        <taxon>Fabaceae</taxon>
        <taxon>Papilionoideae</taxon>
        <taxon>50 kb inversion clade</taxon>
        <taxon>NPAAA clade</taxon>
        <taxon>indigoferoid/millettioid clade</taxon>
        <taxon>Phaseoleae</taxon>
        <taxon>Vigna</taxon>
    </lineage>
</organism>
<sequence length="187" mass="21036">MAIIGRRVSGEGTIEYCEVTIRVLFEVQKGTEGDCFKKSEGELGNGERGVHSDLRVNDEEELTKYGELISFFLNYCGRDVQGKCVFFVFVRECAGCGVIWSNFLHFLKPVSKLYFRKLYVVDARPRKNALANGAMGGGSELSSNYFQSEIVLLGIDNIHAKRQICSALKIHGHSWQSIIRWTVLFLG</sequence>
<dbReference type="InterPro" id="IPR010569">
    <property type="entry name" value="Myotubularin-like_Pase_dom"/>
</dbReference>
<dbReference type="InterPro" id="IPR029021">
    <property type="entry name" value="Prot-tyrosine_phosphatase-like"/>
</dbReference>
<feature type="domain" description="Myotubularin phosphatase" evidence="2">
    <location>
        <begin position="1"/>
        <end position="187"/>
    </location>
</feature>
<dbReference type="GO" id="GO:0004438">
    <property type="term" value="F:phosphatidylinositol-3-phosphate phosphatase activity"/>
    <property type="evidence" value="ECO:0007669"/>
    <property type="project" value="TreeGrafter"/>
</dbReference>
<dbReference type="GO" id="GO:0106018">
    <property type="term" value="F:phosphatidylinositol-3,5-bisphosphate phosphatase activity"/>
    <property type="evidence" value="ECO:0007669"/>
    <property type="project" value="TreeGrafter"/>
</dbReference>
<dbReference type="Proteomes" id="UP001374535">
    <property type="component" value="Chromosome 2"/>
</dbReference>
<name>A0AAQ3P1P6_VIGMU</name>
<dbReference type="GO" id="GO:0046856">
    <property type="term" value="P:phosphatidylinositol dephosphorylation"/>
    <property type="evidence" value="ECO:0007669"/>
    <property type="project" value="TreeGrafter"/>
</dbReference>
<evidence type="ECO:0000313" key="4">
    <source>
        <dbReference type="Proteomes" id="UP001374535"/>
    </source>
</evidence>
<reference evidence="3 4" key="1">
    <citation type="journal article" date="2023" name="Life. Sci Alliance">
        <title>Evolutionary insights into 3D genome organization and epigenetic landscape of Vigna mungo.</title>
        <authorList>
            <person name="Junaid A."/>
            <person name="Singh B."/>
            <person name="Bhatia S."/>
        </authorList>
    </citation>
    <scope>NUCLEOTIDE SEQUENCE [LARGE SCALE GENOMIC DNA]</scope>
    <source>
        <strain evidence="3">Urdbean</strain>
    </source>
</reference>
<dbReference type="PROSITE" id="PS51339">
    <property type="entry name" value="PPASE_MYOTUBULARIN"/>
    <property type="match status" value="1"/>
</dbReference>
<keyword evidence="4" id="KW-1185">Reference proteome</keyword>
<evidence type="ECO:0000256" key="1">
    <source>
        <dbReference type="PIRSR" id="PIRSR630564-2"/>
    </source>
</evidence>
<dbReference type="GO" id="GO:0005737">
    <property type="term" value="C:cytoplasm"/>
    <property type="evidence" value="ECO:0007669"/>
    <property type="project" value="TreeGrafter"/>
</dbReference>
<dbReference type="Pfam" id="PF06602">
    <property type="entry name" value="Myotub-related"/>
    <property type="match status" value="1"/>
</dbReference>
<proteinExistence type="predicted"/>
<dbReference type="InterPro" id="IPR030564">
    <property type="entry name" value="Myotubularin"/>
</dbReference>
<dbReference type="SUPFAM" id="SSF52799">
    <property type="entry name" value="(Phosphotyrosine protein) phosphatases II"/>
    <property type="match status" value="1"/>
</dbReference>